<feature type="region of interest" description="Disordered" evidence="1">
    <location>
        <begin position="305"/>
        <end position="330"/>
    </location>
</feature>
<gene>
    <name evidence="2" type="ORF">C2845_PM05G27460</name>
</gene>
<dbReference type="EMBL" id="PQIB02000003">
    <property type="protein sequence ID" value="RLN28647.1"/>
    <property type="molecule type" value="Genomic_DNA"/>
</dbReference>
<accession>A0A3L6SWK3</accession>
<dbReference type="STRING" id="4540.A0A3L6SWK3"/>
<proteinExistence type="predicted"/>
<evidence type="ECO:0000313" key="2">
    <source>
        <dbReference type="EMBL" id="RLN28647.1"/>
    </source>
</evidence>
<sequence length="350" mass="36679">MFIEEILSSVLPHPSYSIYSIFYHLYQLPLVGPTRQVFFPFPPPPLLSTPPSPTGHTAPAGLPPPPTPRRPSSLPLPRRASRPPSSLPRRAGPPPSSLTRRAGPPLSSLTRRAGPSPSSLPRAGAPSPASPTGEPRATPPPALLLRRRADAAIATEAPWRPLAGAPPPSSSPPPSPDPWPRRPASRGTQRDTTASVRRPETGQGRGGAAASSGVARGDRAAAGQQRGGDLELGRSSCPRWWRGGGRRAVRPARRRGGPARRDRGGATPPPPPSLAPPSPIPAVSAGKQTAMGALPLLPRCVETESSQRIRARRPAASATRGAGRSSAVAVRARAEVRWGRGGRSGHPLLR</sequence>
<protein>
    <submittedName>
        <fullName evidence="2">Uncharacterized protein</fullName>
    </submittedName>
</protein>
<feature type="compositionally biased region" description="Pro residues" evidence="1">
    <location>
        <begin position="267"/>
        <end position="280"/>
    </location>
</feature>
<dbReference type="AlphaFoldDB" id="A0A3L6SWK3"/>
<feature type="region of interest" description="Disordered" evidence="1">
    <location>
        <begin position="48"/>
        <end position="287"/>
    </location>
</feature>
<evidence type="ECO:0000256" key="1">
    <source>
        <dbReference type="SAM" id="MobiDB-lite"/>
    </source>
</evidence>
<organism evidence="2 3">
    <name type="scientific">Panicum miliaceum</name>
    <name type="common">Proso millet</name>
    <name type="synonym">Broomcorn millet</name>
    <dbReference type="NCBI Taxonomy" id="4540"/>
    <lineage>
        <taxon>Eukaryota</taxon>
        <taxon>Viridiplantae</taxon>
        <taxon>Streptophyta</taxon>
        <taxon>Embryophyta</taxon>
        <taxon>Tracheophyta</taxon>
        <taxon>Spermatophyta</taxon>
        <taxon>Magnoliopsida</taxon>
        <taxon>Liliopsida</taxon>
        <taxon>Poales</taxon>
        <taxon>Poaceae</taxon>
        <taxon>PACMAD clade</taxon>
        <taxon>Panicoideae</taxon>
        <taxon>Panicodae</taxon>
        <taxon>Paniceae</taxon>
        <taxon>Panicinae</taxon>
        <taxon>Panicum</taxon>
        <taxon>Panicum sect. Panicum</taxon>
    </lineage>
</organism>
<feature type="compositionally biased region" description="Basic residues" evidence="1">
    <location>
        <begin position="244"/>
        <end position="258"/>
    </location>
</feature>
<feature type="compositionally biased region" description="Pro residues" evidence="1">
    <location>
        <begin position="164"/>
        <end position="178"/>
    </location>
</feature>
<feature type="compositionally biased region" description="Low complexity" evidence="1">
    <location>
        <begin position="208"/>
        <end position="224"/>
    </location>
</feature>
<name>A0A3L6SWK3_PANMI</name>
<evidence type="ECO:0000313" key="3">
    <source>
        <dbReference type="Proteomes" id="UP000275267"/>
    </source>
</evidence>
<keyword evidence="3" id="KW-1185">Reference proteome</keyword>
<feature type="compositionally biased region" description="Low complexity" evidence="1">
    <location>
        <begin position="70"/>
        <end position="90"/>
    </location>
</feature>
<dbReference type="Proteomes" id="UP000275267">
    <property type="component" value="Unassembled WGS sequence"/>
</dbReference>
<comment type="caution">
    <text evidence="2">The sequence shown here is derived from an EMBL/GenBank/DDBJ whole genome shotgun (WGS) entry which is preliminary data.</text>
</comment>
<feature type="compositionally biased region" description="Low complexity" evidence="1">
    <location>
        <begin position="314"/>
        <end position="330"/>
    </location>
</feature>
<reference evidence="3" key="1">
    <citation type="journal article" date="2019" name="Nat. Commun.">
        <title>The genome of broomcorn millet.</title>
        <authorList>
            <person name="Zou C."/>
            <person name="Miki D."/>
            <person name="Li D."/>
            <person name="Tang Q."/>
            <person name="Xiao L."/>
            <person name="Rajput S."/>
            <person name="Deng P."/>
            <person name="Jia W."/>
            <person name="Huang R."/>
            <person name="Zhang M."/>
            <person name="Sun Y."/>
            <person name="Hu J."/>
            <person name="Fu X."/>
            <person name="Schnable P.S."/>
            <person name="Li F."/>
            <person name="Zhang H."/>
            <person name="Feng B."/>
            <person name="Zhu X."/>
            <person name="Liu R."/>
            <person name="Schnable J.C."/>
            <person name="Zhu J.-K."/>
            <person name="Zhang H."/>
        </authorList>
    </citation>
    <scope>NUCLEOTIDE SEQUENCE [LARGE SCALE GENOMIC DNA]</scope>
</reference>